<dbReference type="AlphaFoldDB" id="A0A7C5U3X5"/>
<organism evidence="7">
    <name type="scientific">Fervidobacterium nodosum</name>
    <dbReference type="NCBI Taxonomy" id="2424"/>
    <lineage>
        <taxon>Bacteria</taxon>
        <taxon>Thermotogati</taxon>
        <taxon>Thermotogota</taxon>
        <taxon>Thermotogae</taxon>
        <taxon>Thermotogales</taxon>
        <taxon>Fervidobacteriaceae</taxon>
        <taxon>Fervidobacterium</taxon>
    </lineage>
</organism>
<gene>
    <name evidence="7" type="ORF">ENM46_00685</name>
</gene>
<comment type="cofactor">
    <cofactor evidence="1">
        <name>FMN</name>
        <dbReference type="ChEBI" id="CHEBI:58210"/>
    </cofactor>
</comment>
<dbReference type="Gene3D" id="3.40.109.10">
    <property type="entry name" value="NADH Oxidase"/>
    <property type="match status" value="1"/>
</dbReference>
<feature type="domain" description="Nitroreductase" evidence="6">
    <location>
        <begin position="64"/>
        <end position="149"/>
    </location>
</feature>
<dbReference type="PANTHER" id="PTHR43673:SF2">
    <property type="entry name" value="NITROREDUCTASE"/>
    <property type="match status" value="1"/>
</dbReference>
<reference evidence="7" key="1">
    <citation type="journal article" date="2020" name="mSystems">
        <title>Genome- and Community-Level Interaction Insights into Carbon Utilization and Element Cycling Functions of Hydrothermarchaeota in Hydrothermal Sediment.</title>
        <authorList>
            <person name="Zhou Z."/>
            <person name="Liu Y."/>
            <person name="Xu W."/>
            <person name="Pan J."/>
            <person name="Luo Z.H."/>
            <person name="Li M."/>
        </authorList>
    </citation>
    <scope>NUCLEOTIDE SEQUENCE [LARGE SCALE GENOMIC DNA]</scope>
    <source>
        <strain evidence="7">SpSt-1088</strain>
    </source>
</reference>
<dbReference type="SUPFAM" id="SSF55469">
    <property type="entry name" value="FMN-dependent nitroreductase-like"/>
    <property type="match status" value="1"/>
</dbReference>
<protein>
    <submittedName>
        <fullName evidence="7">Nitroreductase</fullName>
    </submittedName>
</protein>
<name>A0A7C5U3X5_9BACT</name>
<keyword evidence="3" id="KW-0285">Flavoprotein</keyword>
<keyword evidence="5" id="KW-0560">Oxidoreductase</keyword>
<keyword evidence="4" id="KW-0288">FMN</keyword>
<sequence length="172" mass="19490">MDILELIEKRRSIRNFLERPVPEDTLEKILKYSLLAPSGRNLKPVELVLVKDKSKIEQIMKAREGAFSFLKTAPVCIVVSANEESGTWLSDASIVATYIQLLAVNFGLGSCWGHAHDRYYNEKSVEEEIKRLLGIPENFGVLCVIGLGYPNEDKPAHSLSEVDEKKIHHEKW</sequence>
<dbReference type="InterPro" id="IPR000415">
    <property type="entry name" value="Nitroreductase-like"/>
</dbReference>
<dbReference type="EMBL" id="DRXW01000046">
    <property type="protein sequence ID" value="HHR33445.1"/>
    <property type="molecule type" value="Genomic_DNA"/>
</dbReference>
<evidence type="ECO:0000256" key="4">
    <source>
        <dbReference type="ARBA" id="ARBA00022643"/>
    </source>
</evidence>
<evidence type="ECO:0000259" key="6">
    <source>
        <dbReference type="Pfam" id="PF00881"/>
    </source>
</evidence>
<dbReference type="PANTHER" id="PTHR43673">
    <property type="entry name" value="NAD(P)H NITROREDUCTASE YDGI-RELATED"/>
    <property type="match status" value="1"/>
</dbReference>
<evidence type="ECO:0000256" key="2">
    <source>
        <dbReference type="ARBA" id="ARBA00007118"/>
    </source>
</evidence>
<evidence type="ECO:0000256" key="3">
    <source>
        <dbReference type="ARBA" id="ARBA00022630"/>
    </source>
</evidence>
<evidence type="ECO:0000313" key="7">
    <source>
        <dbReference type="EMBL" id="HHR33445.1"/>
    </source>
</evidence>
<evidence type="ECO:0000256" key="5">
    <source>
        <dbReference type="ARBA" id="ARBA00023002"/>
    </source>
</evidence>
<accession>A0A7C5U3X5</accession>
<dbReference type="InterPro" id="IPR029479">
    <property type="entry name" value="Nitroreductase"/>
</dbReference>
<feature type="domain" description="Nitroreductase" evidence="6">
    <location>
        <begin position="7"/>
        <end position="61"/>
    </location>
</feature>
<comment type="caution">
    <text evidence="7">The sequence shown here is derived from an EMBL/GenBank/DDBJ whole genome shotgun (WGS) entry which is preliminary data.</text>
</comment>
<evidence type="ECO:0000256" key="1">
    <source>
        <dbReference type="ARBA" id="ARBA00001917"/>
    </source>
</evidence>
<comment type="similarity">
    <text evidence="2">Belongs to the nitroreductase family.</text>
</comment>
<dbReference type="CDD" id="cd02151">
    <property type="entry name" value="nitroreductase"/>
    <property type="match status" value="1"/>
</dbReference>
<dbReference type="GO" id="GO:0016491">
    <property type="term" value="F:oxidoreductase activity"/>
    <property type="evidence" value="ECO:0007669"/>
    <property type="project" value="UniProtKB-KW"/>
</dbReference>
<proteinExistence type="inferred from homology"/>
<dbReference type="Pfam" id="PF00881">
    <property type="entry name" value="Nitroreductase"/>
    <property type="match status" value="2"/>
</dbReference>